<feature type="region of interest" description="Disordered" evidence="1">
    <location>
        <begin position="317"/>
        <end position="340"/>
    </location>
</feature>
<proteinExistence type="predicted"/>
<keyword evidence="3" id="KW-0645">Protease</keyword>
<evidence type="ECO:0000256" key="2">
    <source>
        <dbReference type="SAM" id="SignalP"/>
    </source>
</evidence>
<protein>
    <submittedName>
        <fullName evidence="3">Carboxypeptidase regulatory-like domain-containing protein</fullName>
    </submittedName>
</protein>
<dbReference type="EMBL" id="SRSC01000005">
    <property type="protein sequence ID" value="TGU70282.1"/>
    <property type="molecule type" value="Genomic_DNA"/>
</dbReference>
<name>A0A4V6R3K4_9BACT</name>
<organism evidence="3 4">
    <name type="scientific">Geomonas terrae</name>
    <dbReference type="NCBI Taxonomy" id="2562681"/>
    <lineage>
        <taxon>Bacteria</taxon>
        <taxon>Pseudomonadati</taxon>
        <taxon>Thermodesulfobacteriota</taxon>
        <taxon>Desulfuromonadia</taxon>
        <taxon>Geobacterales</taxon>
        <taxon>Geobacteraceae</taxon>
        <taxon>Geomonas</taxon>
    </lineage>
</organism>
<reference evidence="3 4" key="1">
    <citation type="submission" date="2019-04" db="EMBL/GenBank/DDBJ databases">
        <title>Geobacter oryzae sp. nov., ferric-reducing bacteria isolated from paddy soil.</title>
        <authorList>
            <person name="Xu Z."/>
            <person name="Masuda Y."/>
            <person name="Itoh H."/>
            <person name="Senoo K."/>
        </authorList>
    </citation>
    <scope>NUCLEOTIDE SEQUENCE [LARGE SCALE GENOMIC DNA]</scope>
    <source>
        <strain evidence="3 4">Red111</strain>
    </source>
</reference>
<sequence length="483" mass="50838">MKLADLYKRGLIVALACAALLISNLSAFATALPGDCDGNGSVTMIEVQGAINMFLGNKTAASCVDTDQSGAVTITELRNVVNAYLGLPVMIPALAVTGTVKDPVSGLAVTGATVTAYADGASTPAATATVQSTGSFSLSGLSAASTYQLVFSKTGYGDVNYYGVKPSQSAATALETVLMLTTDKASLTTSINGYVLNASNNTGAALTLRFRPGLGATTGNYQAKTADGYGYYYKDYFPAGCYTAEVLKLVDGVETSYGYFTVYAVPGVSTYNNSQNFTADTGTTPSTTYRAVLSWGSAERDLDLHVTGPLNPDDTFTTIGSSNTPRFHVGTSTSDPQTSYPYGSAITGTTLRNLPTATTEAYLDQDQANHGVDNGSETFTILTQQAGVYRFYVYNNSATGYLAESGAQLKLYRGTTLVKSYTVPNKAGNTWTVFELDGDTVTDKNIMSTVDPTQTYNLAKPVAGYPVDELSTFKQVQKALPTR</sequence>
<keyword evidence="3" id="KW-0121">Carboxypeptidase</keyword>
<gene>
    <name evidence="3" type="ORF">E4633_18990</name>
</gene>
<dbReference type="SUPFAM" id="SSF49464">
    <property type="entry name" value="Carboxypeptidase regulatory domain-like"/>
    <property type="match status" value="1"/>
</dbReference>
<evidence type="ECO:0000313" key="3">
    <source>
        <dbReference type="EMBL" id="TGU70282.1"/>
    </source>
</evidence>
<dbReference type="Gene3D" id="2.60.40.1120">
    <property type="entry name" value="Carboxypeptidase-like, regulatory domain"/>
    <property type="match status" value="1"/>
</dbReference>
<dbReference type="AlphaFoldDB" id="A0A4V6R3K4"/>
<feature type="chain" id="PRO_5020682254" evidence="2">
    <location>
        <begin position="30"/>
        <end position="483"/>
    </location>
</feature>
<dbReference type="Proteomes" id="UP000306416">
    <property type="component" value="Unassembled WGS sequence"/>
</dbReference>
<accession>A0A4V6R3K4</accession>
<feature type="signal peptide" evidence="2">
    <location>
        <begin position="1"/>
        <end position="29"/>
    </location>
</feature>
<evidence type="ECO:0000313" key="4">
    <source>
        <dbReference type="Proteomes" id="UP000306416"/>
    </source>
</evidence>
<keyword evidence="4" id="KW-1185">Reference proteome</keyword>
<keyword evidence="3" id="KW-0378">Hydrolase</keyword>
<comment type="caution">
    <text evidence="3">The sequence shown here is derived from an EMBL/GenBank/DDBJ whole genome shotgun (WGS) entry which is preliminary data.</text>
</comment>
<dbReference type="InterPro" id="IPR008969">
    <property type="entry name" value="CarboxyPept-like_regulatory"/>
</dbReference>
<dbReference type="GO" id="GO:0004180">
    <property type="term" value="F:carboxypeptidase activity"/>
    <property type="evidence" value="ECO:0007669"/>
    <property type="project" value="UniProtKB-KW"/>
</dbReference>
<keyword evidence="2" id="KW-0732">Signal</keyword>
<dbReference type="PROSITE" id="PS00018">
    <property type="entry name" value="EF_HAND_1"/>
    <property type="match status" value="2"/>
</dbReference>
<evidence type="ECO:0000256" key="1">
    <source>
        <dbReference type="SAM" id="MobiDB-lite"/>
    </source>
</evidence>
<dbReference type="InterPro" id="IPR018247">
    <property type="entry name" value="EF_Hand_1_Ca_BS"/>
</dbReference>
<dbReference type="RefSeq" id="WP_135872684.1">
    <property type="nucleotide sequence ID" value="NZ_SRSC01000005.1"/>
</dbReference>